<evidence type="ECO:0000256" key="4">
    <source>
        <dbReference type="ARBA" id="ARBA00023242"/>
    </source>
</evidence>
<keyword evidence="4" id="KW-0539">Nucleus</keyword>
<dbReference type="AlphaFoldDB" id="A0A7J9CZP9"/>
<reference evidence="6 7" key="1">
    <citation type="journal article" date="2019" name="Genome Biol. Evol.">
        <title>Insights into the evolution of the New World diploid cottons (Gossypium, subgenus Houzingenia) based on genome sequencing.</title>
        <authorList>
            <person name="Grover C.E."/>
            <person name="Arick M.A. 2nd"/>
            <person name="Thrash A."/>
            <person name="Conover J.L."/>
            <person name="Sanders W.S."/>
            <person name="Peterson D.G."/>
            <person name="Frelichowski J.E."/>
            <person name="Scheffler J.A."/>
            <person name="Scheffler B.E."/>
            <person name="Wendel J.F."/>
        </authorList>
    </citation>
    <scope>NUCLEOTIDE SEQUENCE [LARGE SCALE GENOMIC DNA]</scope>
    <source>
        <strain evidence="6">5</strain>
        <tissue evidence="6">Leaf</tissue>
    </source>
</reference>
<dbReference type="GO" id="GO:0003700">
    <property type="term" value="F:DNA-binding transcription factor activity"/>
    <property type="evidence" value="ECO:0007669"/>
    <property type="project" value="TreeGrafter"/>
</dbReference>
<dbReference type="Proteomes" id="UP000593579">
    <property type="component" value="Unassembled WGS sequence"/>
</dbReference>
<dbReference type="EMBL" id="JABEZY010258849">
    <property type="protein sequence ID" value="MBA0753942.1"/>
    <property type="molecule type" value="Genomic_DNA"/>
</dbReference>
<evidence type="ECO:0000313" key="7">
    <source>
        <dbReference type="Proteomes" id="UP000593579"/>
    </source>
</evidence>
<evidence type="ECO:0000256" key="2">
    <source>
        <dbReference type="ARBA" id="ARBA00023125"/>
    </source>
</evidence>
<comment type="caution">
    <text evidence="6">The sequence shown here is derived from an EMBL/GenBank/DDBJ whole genome shotgun (WGS) entry which is preliminary data.</text>
</comment>
<keyword evidence="1" id="KW-0805">Transcription regulation</keyword>
<dbReference type="Gene3D" id="3.30.1330.80">
    <property type="entry name" value="Hypothetical protein, similar to alpha- acetolactate decarboxylase, domain 2"/>
    <property type="match status" value="1"/>
</dbReference>
<evidence type="ECO:0000256" key="3">
    <source>
        <dbReference type="ARBA" id="ARBA00023163"/>
    </source>
</evidence>
<gene>
    <name evidence="6" type="ORF">Gogos_020280</name>
</gene>
<evidence type="ECO:0000256" key="1">
    <source>
        <dbReference type="ARBA" id="ARBA00023015"/>
    </source>
</evidence>
<dbReference type="InterPro" id="IPR014476">
    <property type="entry name" value="AHL15-29"/>
</dbReference>
<dbReference type="GO" id="GO:0010228">
    <property type="term" value="P:vegetative to reproductive phase transition of meristem"/>
    <property type="evidence" value="ECO:0007669"/>
    <property type="project" value="TreeGrafter"/>
</dbReference>
<name>A0A7J9CZP9_GOSGO</name>
<keyword evidence="2" id="KW-0238">DNA-binding</keyword>
<dbReference type="PANTHER" id="PTHR31100">
    <property type="entry name" value="AT-HOOK MOTIF NUCLEAR-LOCALIZED PROTEIN 15"/>
    <property type="match status" value="1"/>
</dbReference>
<dbReference type="PANTHER" id="PTHR31100:SF15">
    <property type="entry name" value="AT-HOOK MOTIF NUCLEAR-LOCALIZED PROTEIN 24-RELATED"/>
    <property type="match status" value="1"/>
</dbReference>
<accession>A0A7J9CZP9</accession>
<feature type="domain" description="PPC" evidence="5">
    <location>
        <begin position="1"/>
        <end position="92"/>
    </location>
</feature>
<evidence type="ECO:0000313" key="6">
    <source>
        <dbReference type="EMBL" id="MBA0753942.1"/>
    </source>
</evidence>
<dbReference type="PROSITE" id="PS51742">
    <property type="entry name" value="PPC"/>
    <property type="match status" value="1"/>
</dbReference>
<keyword evidence="3" id="KW-0804">Transcription</keyword>
<dbReference type="InterPro" id="IPR005175">
    <property type="entry name" value="PPC_dom"/>
</dbReference>
<protein>
    <recommendedName>
        <fullName evidence="5">PPC domain-containing protein</fullName>
    </recommendedName>
</protein>
<dbReference type="GO" id="GO:0005634">
    <property type="term" value="C:nucleus"/>
    <property type="evidence" value="ECO:0007669"/>
    <property type="project" value="TreeGrafter"/>
</dbReference>
<proteinExistence type="predicted"/>
<dbReference type="OrthoDB" id="780035at2759"/>
<dbReference type="SUPFAM" id="SSF117856">
    <property type="entry name" value="AF0104/ALDC/Ptd012-like"/>
    <property type="match status" value="1"/>
</dbReference>
<dbReference type="GO" id="GO:0003680">
    <property type="term" value="F:minor groove of adenine-thymine-rich DNA binding"/>
    <property type="evidence" value="ECO:0007669"/>
    <property type="project" value="InterPro"/>
</dbReference>
<sequence length="92" mass="10078">MSGTGNVTNVTLRQPASAGAIVSLHGCFEILSLSGSFLPPPAPPAATGLTIYNKRWPSQIRLFFMDYHQIFSILFNYQVRHFGPMVVALHSS</sequence>
<evidence type="ECO:0000259" key="5">
    <source>
        <dbReference type="PROSITE" id="PS51742"/>
    </source>
</evidence>
<keyword evidence="7" id="KW-1185">Reference proteome</keyword>
<organism evidence="6 7">
    <name type="scientific">Gossypium gossypioides</name>
    <name type="common">Mexican cotton</name>
    <name type="synonym">Selera gossypioides</name>
    <dbReference type="NCBI Taxonomy" id="34282"/>
    <lineage>
        <taxon>Eukaryota</taxon>
        <taxon>Viridiplantae</taxon>
        <taxon>Streptophyta</taxon>
        <taxon>Embryophyta</taxon>
        <taxon>Tracheophyta</taxon>
        <taxon>Spermatophyta</taxon>
        <taxon>Magnoliopsida</taxon>
        <taxon>eudicotyledons</taxon>
        <taxon>Gunneridae</taxon>
        <taxon>Pentapetalae</taxon>
        <taxon>rosids</taxon>
        <taxon>malvids</taxon>
        <taxon>Malvales</taxon>
        <taxon>Malvaceae</taxon>
        <taxon>Malvoideae</taxon>
        <taxon>Gossypium</taxon>
    </lineage>
</organism>